<dbReference type="EMBL" id="MN738959">
    <property type="protein sequence ID" value="QHT33171.1"/>
    <property type="molecule type" value="Genomic_DNA"/>
</dbReference>
<dbReference type="Pfam" id="PF00867">
    <property type="entry name" value="XPG_I"/>
    <property type="match status" value="1"/>
</dbReference>
<evidence type="ECO:0000256" key="3">
    <source>
        <dbReference type="ARBA" id="ARBA00022842"/>
    </source>
</evidence>
<dbReference type="AlphaFoldDB" id="A0A6C0EWS5"/>
<protein>
    <recommendedName>
        <fullName evidence="7">XPG N-terminal domain-containing protein</fullName>
    </recommendedName>
</protein>
<feature type="domain" description="XPG-I" evidence="4">
    <location>
        <begin position="173"/>
        <end position="242"/>
    </location>
</feature>
<dbReference type="InterPro" id="IPR006085">
    <property type="entry name" value="XPG_DNA_repair_N"/>
</dbReference>
<dbReference type="PRINTS" id="PR00853">
    <property type="entry name" value="XPGRADSUPER"/>
</dbReference>
<organism evidence="6">
    <name type="scientific">viral metagenome</name>
    <dbReference type="NCBI Taxonomy" id="1070528"/>
    <lineage>
        <taxon>unclassified sequences</taxon>
        <taxon>metagenomes</taxon>
        <taxon>organismal metagenomes</taxon>
    </lineage>
</organism>
<keyword evidence="2" id="KW-0540">Nuclease</keyword>
<dbReference type="PANTHER" id="PTHR11081:SF9">
    <property type="entry name" value="FLAP ENDONUCLEASE 1"/>
    <property type="match status" value="1"/>
</dbReference>
<dbReference type="InterPro" id="IPR029060">
    <property type="entry name" value="PIN-like_dom_sf"/>
</dbReference>
<keyword evidence="3" id="KW-0460">Magnesium</keyword>
<reference evidence="6" key="1">
    <citation type="journal article" date="2020" name="Nature">
        <title>Giant virus diversity and host interactions through global metagenomics.</title>
        <authorList>
            <person name="Schulz F."/>
            <person name="Roux S."/>
            <person name="Paez-Espino D."/>
            <person name="Jungbluth S."/>
            <person name="Walsh D.A."/>
            <person name="Denef V.J."/>
            <person name="McMahon K.D."/>
            <person name="Konstantinidis K.T."/>
            <person name="Eloe-Fadrosh E.A."/>
            <person name="Kyrpides N.C."/>
            <person name="Woyke T."/>
        </authorList>
    </citation>
    <scope>NUCLEOTIDE SEQUENCE</scope>
    <source>
        <strain evidence="6">GVMAG-M-3300009161-34</strain>
    </source>
</reference>
<keyword evidence="2" id="KW-0255">Endonuclease</keyword>
<accession>A0A6C0EWS5</accession>
<evidence type="ECO:0000259" key="4">
    <source>
        <dbReference type="SMART" id="SM00484"/>
    </source>
</evidence>
<dbReference type="InterPro" id="IPR006086">
    <property type="entry name" value="XPG-I_dom"/>
</dbReference>
<dbReference type="PANTHER" id="PTHR11081">
    <property type="entry name" value="FLAP ENDONUCLEASE FAMILY MEMBER"/>
    <property type="match status" value="1"/>
</dbReference>
<evidence type="ECO:0000256" key="2">
    <source>
        <dbReference type="ARBA" id="ARBA00022759"/>
    </source>
</evidence>
<dbReference type="SMART" id="SM00485">
    <property type="entry name" value="XPGN"/>
    <property type="match status" value="1"/>
</dbReference>
<dbReference type="InterPro" id="IPR006084">
    <property type="entry name" value="XPG/Rad2"/>
</dbReference>
<dbReference type="SUPFAM" id="SSF88723">
    <property type="entry name" value="PIN domain-like"/>
    <property type="match status" value="1"/>
</dbReference>
<keyword evidence="1" id="KW-0479">Metal-binding</keyword>
<dbReference type="Gene3D" id="3.40.50.1010">
    <property type="entry name" value="5'-nuclease"/>
    <property type="match status" value="1"/>
</dbReference>
<dbReference type="GO" id="GO:0017108">
    <property type="term" value="F:5'-flap endonuclease activity"/>
    <property type="evidence" value="ECO:0007669"/>
    <property type="project" value="TreeGrafter"/>
</dbReference>
<feature type="domain" description="XPG N-terminal" evidence="5">
    <location>
        <begin position="1"/>
        <end position="92"/>
    </location>
</feature>
<evidence type="ECO:0000256" key="1">
    <source>
        <dbReference type="ARBA" id="ARBA00022723"/>
    </source>
</evidence>
<evidence type="ECO:0000313" key="6">
    <source>
        <dbReference type="EMBL" id="QHT33171.1"/>
    </source>
</evidence>
<evidence type="ECO:0000259" key="5">
    <source>
        <dbReference type="SMART" id="SM00485"/>
    </source>
</evidence>
<keyword evidence="2" id="KW-0378">Hydrolase</keyword>
<dbReference type="Pfam" id="PF00752">
    <property type="entry name" value="XPG_N"/>
    <property type="match status" value="1"/>
</dbReference>
<dbReference type="SMART" id="SM00484">
    <property type="entry name" value="XPGI"/>
    <property type="match status" value="1"/>
</dbReference>
<proteinExistence type="predicted"/>
<dbReference type="GO" id="GO:0046872">
    <property type="term" value="F:metal ion binding"/>
    <property type="evidence" value="ECO:0007669"/>
    <property type="project" value="UniProtKB-KW"/>
</dbReference>
<name>A0A6C0EWS5_9ZZZZ</name>
<sequence>MGIHMLNRFIQSKCKESISCIPLSSLSGKKIAVDISIYLYKYLSENALLENLYLMISIFREHNIIPIFIFDGKPPVEKNGTIELRRKTKNSAREEYYKLKLILDGLESEVDDGVTNIDEVSIENTTTTVEIDEDTYIDVATNGDELRNAMKLLKKRFVILKQQHIQDAKSLLQAYGVTYYEAPGEADILCANLVSKNMVYACLSEDTDMFVYGCSRVLRYLSLSSSKVILYDFHNILTTLNMDMDEFKRMSIMFGCDYSHIATAARSSTMTIFNSYKMFNKYKDENNIMEDFYDWVVCENESLADIIQNARKNIHLFDIHRNNNLEIYDQIKIINGPINRSQLIEVMKKENFIFM</sequence>
<evidence type="ECO:0008006" key="7">
    <source>
        <dbReference type="Google" id="ProtNLM"/>
    </source>
</evidence>